<evidence type="ECO:0000313" key="2">
    <source>
        <dbReference type="EMBL" id="ODR01012.1"/>
    </source>
</evidence>
<dbReference type="Proteomes" id="UP000094224">
    <property type="component" value="Unassembled WGS sequence"/>
</dbReference>
<organism evidence="2 3">
    <name type="scientific">Mycobacterium sherrisii</name>
    <dbReference type="NCBI Taxonomy" id="243061"/>
    <lineage>
        <taxon>Bacteria</taxon>
        <taxon>Bacillati</taxon>
        <taxon>Actinomycetota</taxon>
        <taxon>Actinomycetes</taxon>
        <taxon>Mycobacteriales</taxon>
        <taxon>Mycobacteriaceae</taxon>
        <taxon>Mycobacterium</taxon>
        <taxon>Mycobacterium simiae complex</taxon>
    </lineage>
</organism>
<evidence type="ECO:0000313" key="3">
    <source>
        <dbReference type="Proteomes" id="UP000094224"/>
    </source>
</evidence>
<accession>A0A1E3SG17</accession>
<protein>
    <submittedName>
        <fullName evidence="2">Uncharacterized protein</fullName>
    </submittedName>
</protein>
<name>A0A1E3SG17_9MYCO</name>
<sequence>MRCQFPKNLADIDIVLLDDDDEDDDDFSDVDDESECAFCLGREAGRRGEGEDQNPYAKTDYPPGSIEWIESDYELWLMGHTLGSPPTGPVN</sequence>
<feature type="region of interest" description="Disordered" evidence="1">
    <location>
        <begin position="42"/>
        <end position="63"/>
    </location>
</feature>
<dbReference type="EMBL" id="MIHC01000061">
    <property type="protein sequence ID" value="ODR01012.1"/>
    <property type="molecule type" value="Genomic_DNA"/>
</dbReference>
<dbReference type="OrthoDB" id="4734108at2"/>
<dbReference type="AlphaFoldDB" id="A0A1E3SG17"/>
<gene>
    <name evidence="2" type="ORF">BHQ21_23945</name>
</gene>
<evidence type="ECO:0000256" key="1">
    <source>
        <dbReference type="SAM" id="MobiDB-lite"/>
    </source>
</evidence>
<keyword evidence="3" id="KW-1185">Reference proteome</keyword>
<proteinExistence type="predicted"/>
<comment type="caution">
    <text evidence="2">The sequence shown here is derived from an EMBL/GenBank/DDBJ whole genome shotgun (WGS) entry which is preliminary data.</text>
</comment>
<reference evidence="3" key="1">
    <citation type="submission" date="2016-09" db="EMBL/GenBank/DDBJ databases">
        <authorList>
            <person name="Greninger A.L."/>
            <person name="Jerome K.R."/>
            <person name="Mcnair B."/>
            <person name="Wallis C."/>
            <person name="Fang F."/>
        </authorList>
    </citation>
    <scope>NUCLEOTIDE SEQUENCE [LARGE SCALE GENOMIC DNA]</scope>
    <source>
        <strain evidence="3">BC1_M4</strain>
    </source>
</reference>